<evidence type="ECO:0000259" key="9">
    <source>
        <dbReference type="Pfam" id="PF00883"/>
    </source>
</evidence>
<dbReference type="InterPro" id="IPR011356">
    <property type="entry name" value="Leucine_aapep/pepB"/>
</dbReference>
<dbReference type="PANTHER" id="PTHR11963:SF23">
    <property type="entry name" value="CYTOSOL AMINOPEPTIDASE"/>
    <property type="match status" value="1"/>
</dbReference>
<dbReference type="GO" id="GO:0005737">
    <property type="term" value="C:cytoplasm"/>
    <property type="evidence" value="ECO:0007669"/>
    <property type="project" value="UniProtKB-SubCell"/>
</dbReference>
<evidence type="ECO:0000256" key="1">
    <source>
        <dbReference type="ARBA" id="ARBA00000135"/>
    </source>
</evidence>
<keyword evidence="8" id="KW-0963">Cytoplasm</keyword>
<feature type="binding site" evidence="8">
    <location>
        <position position="287"/>
    </location>
    <ligand>
        <name>Mn(2+)</name>
        <dbReference type="ChEBI" id="CHEBI:29035"/>
        <label>2</label>
    </ligand>
</feature>
<reference evidence="10 11" key="1">
    <citation type="submission" date="2017-07" db="EMBL/GenBank/DDBJ databases">
        <title>Genome Sequence of Arenibacter algicola Strain SMS7 Isolated from a culture of the Diatom Skeletonema marinoi.</title>
        <authorList>
            <person name="Topel M."/>
            <person name="Pinder M.I.M."/>
            <person name="Johansson O.N."/>
            <person name="Kourtchenko O."/>
            <person name="Godhe A."/>
            <person name="Clarke A.K."/>
        </authorList>
    </citation>
    <scope>NUCLEOTIDE SEQUENCE [LARGE SCALE GENOMIC DNA]</scope>
    <source>
        <strain evidence="10 11">SMS7</strain>
    </source>
</reference>
<dbReference type="GO" id="GO:0006508">
    <property type="term" value="P:proteolysis"/>
    <property type="evidence" value="ECO:0007669"/>
    <property type="project" value="UniProtKB-KW"/>
</dbReference>
<feature type="binding site" evidence="8">
    <location>
        <position position="346"/>
    </location>
    <ligand>
        <name>Mn(2+)</name>
        <dbReference type="ChEBI" id="CHEBI:29035"/>
        <label>1</label>
    </ligand>
</feature>
<proteinExistence type="inferred from homology"/>
<dbReference type="SUPFAM" id="SSF53187">
    <property type="entry name" value="Zn-dependent exopeptidases"/>
    <property type="match status" value="1"/>
</dbReference>
<feature type="binding site" evidence="8">
    <location>
        <position position="269"/>
    </location>
    <ligand>
        <name>Mn(2+)</name>
        <dbReference type="ChEBI" id="CHEBI:29035"/>
        <label>1</label>
    </ligand>
</feature>
<keyword evidence="8" id="KW-0479">Metal-binding</keyword>
<evidence type="ECO:0000256" key="3">
    <source>
        <dbReference type="ARBA" id="ARBA00009528"/>
    </source>
</evidence>
<feature type="domain" description="Cytosol aminopeptidase" evidence="9">
    <location>
        <begin position="184"/>
        <end position="489"/>
    </location>
</feature>
<dbReference type="PRINTS" id="PR00481">
    <property type="entry name" value="LAMNOPPTDASE"/>
</dbReference>
<dbReference type="RefSeq" id="WP_093977840.1">
    <property type="nucleotide sequence ID" value="NZ_CP022515.1"/>
</dbReference>
<dbReference type="Gene3D" id="3.40.630.10">
    <property type="entry name" value="Zn peptidases"/>
    <property type="match status" value="1"/>
</dbReference>
<keyword evidence="6 8" id="KW-0378">Hydrolase</keyword>
<comment type="similarity">
    <text evidence="3 8">Belongs to the peptidase M17 family.</text>
</comment>
<feature type="active site" evidence="8">
    <location>
        <position position="276"/>
    </location>
</feature>
<dbReference type="Proteomes" id="UP000204551">
    <property type="component" value="Chromosome"/>
</dbReference>
<gene>
    <name evidence="8 10" type="primary">pepA</name>
    <name evidence="10" type="ORF">AREALGSMS7_01498</name>
</gene>
<dbReference type="EC" id="3.4.11.10" evidence="8"/>
<evidence type="ECO:0000313" key="11">
    <source>
        <dbReference type="Proteomes" id="UP000204551"/>
    </source>
</evidence>
<comment type="cofactor">
    <cofactor evidence="8">
        <name>Mn(2+)</name>
        <dbReference type="ChEBI" id="CHEBI:29035"/>
    </cofactor>
    <text evidence="8">Binds 2 manganese ions per subunit.</text>
</comment>
<feature type="binding site" evidence="8">
    <location>
        <position position="348"/>
    </location>
    <ligand>
        <name>Mn(2+)</name>
        <dbReference type="ChEBI" id="CHEBI:29035"/>
        <label>1</label>
    </ligand>
</feature>
<comment type="subcellular location">
    <subcellularLocation>
        <location evidence="8">Cytoplasm</location>
    </subcellularLocation>
</comment>
<keyword evidence="4 8" id="KW-0031">Aminopeptidase</keyword>
<dbReference type="EMBL" id="CP022515">
    <property type="protein sequence ID" value="ASO04968.1"/>
    <property type="molecule type" value="Genomic_DNA"/>
</dbReference>
<organism evidence="10 11">
    <name type="scientific">Arenibacter algicola</name>
    <dbReference type="NCBI Taxonomy" id="616991"/>
    <lineage>
        <taxon>Bacteria</taxon>
        <taxon>Pseudomonadati</taxon>
        <taxon>Bacteroidota</taxon>
        <taxon>Flavobacteriia</taxon>
        <taxon>Flavobacteriales</taxon>
        <taxon>Flavobacteriaceae</taxon>
        <taxon>Arenibacter</taxon>
    </lineage>
</organism>
<dbReference type="GO" id="GO:0030145">
    <property type="term" value="F:manganese ion binding"/>
    <property type="evidence" value="ECO:0007669"/>
    <property type="project" value="UniProtKB-UniRule"/>
</dbReference>
<dbReference type="KEGG" id="aalg:AREALGSMS7_01498"/>
<dbReference type="GO" id="GO:0070006">
    <property type="term" value="F:metalloaminopeptidase activity"/>
    <property type="evidence" value="ECO:0007669"/>
    <property type="project" value="InterPro"/>
</dbReference>
<dbReference type="InterPro" id="IPR023042">
    <property type="entry name" value="Peptidase_M17_leu_NH2_pept"/>
</dbReference>
<comment type="catalytic activity">
    <reaction evidence="1 8">
        <text>Release of an N-terminal amino acid, Xaa-|-Yaa-, in which Xaa is preferably Leu, but may be other amino acids including Pro although not Arg or Lys, and Yaa may be Pro. Amino acid amides and methyl esters are also readily hydrolyzed, but rates on arylamides are exceedingly low.</text>
        <dbReference type="EC" id="3.4.11.1"/>
    </reaction>
</comment>
<keyword evidence="5 8" id="KW-0645">Protease</keyword>
<evidence type="ECO:0000256" key="2">
    <source>
        <dbReference type="ARBA" id="ARBA00000967"/>
    </source>
</evidence>
<evidence type="ECO:0000256" key="8">
    <source>
        <dbReference type="HAMAP-Rule" id="MF_00181"/>
    </source>
</evidence>
<name>A0A221UUU5_9FLAO</name>
<accession>A0A221UUU5</accession>
<dbReference type="SUPFAM" id="SSF52949">
    <property type="entry name" value="Macro domain-like"/>
    <property type="match status" value="1"/>
</dbReference>
<feature type="binding site" evidence="8">
    <location>
        <position position="264"/>
    </location>
    <ligand>
        <name>Mn(2+)</name>
        <dbReference type="ChEBI" id="CHEBI:29035"/>
        <label>2</label>
    </ligand>
</feature>
<protein>
    <recommendedName>
        <fullName evidence="8">Probable cytosol aminopeptidase</fullName>
        <ecNumber evidence="8">3.4.11.1</ecNumber>
    </recommendedName>
    <alternativeName>
        <fullName evidence="8">Leucine aminopeptidase</fullName>
        <shortName evidence="8">LAP</shortName>
        <ecNumber evidence="8">3.4.11.10</ecNumber>
    </alternativeName>
    <alternativeName>
        <fullName evidence="8">Leucyl aminopeptidase</fullName>
    </alternativeName>
</protein>
<dbReference type="CDD" id="cd00433">
    <property type="entry name" value="Peptidase_M17"/>
    <property type="match status" value="1"/>
</dbReference>
<evidence type="ECO:0000256" key="6">
    <source>
        <dbReference type="ARBA" id="ARBA00022801"/>
    </source>
</evidence>
<dbReference type="EC" id="3.4.11.1" evidence="8"/>
<feature type="binding site" evidence="8">
    <location>
        <position position="348"/>
    </location>
    <ligand>
        <name>Mn(2+)</name>
        <dbReference type="ChEBI" id="CHEBI:29035"/>
        <label>2</label>
    </ligand>
</feature>
<dbReference type="InterPro" id="IPR043472">
    <property type="entry name" value="Macro_dom-like"/>
</dbReference>
<evidence type="ECO:0000256" key="4">
    <source>
        <dbReference type="ARBA" id="ARBA00022438"/>
    </source>
</evidence>
<sequence length="498" mass="54254">MISIVKNKDLFLETLIVPLVQGEILESDIVKLAEELQLPKTLLTEQIKAEKKEVSLFYPVAHKSVTRVYCLGLGTNPTLKMVIDAFKRFLQMEAAKLPSNLSIDISNGNFDPEFISLLTEGIVSGLLLGTYKKGLYQTSNLSTDKWDSEPLNLQFFVNEKFEDIVKIAADKGRAIAETQLKILRLVNSPSNKLTPINFAQEAVISGKEFGYKVEVHDEKAIEKLGLYALKAVGQGSDTPARFIVMEYKPKATGSQLPTVGLVGKGVTFDTGGLSIKGSSNMHYMKSDMGGAAAVFGTMELIAKLKLPVHLVAIIPTTENCVDAKALKPGDVIGSYAEKTIEIIDTDAEGRLILADGIAYLNKNYSPDIMIDVATLTGSCVQTLGYEAGGLFTNNDDLALKLTNAGDRCGERLWRLPLWDSYEGDIKSDIADVKNYSGKPIAGAISAAKFLEFFSNKHTNWAHLDIAGVAFGDAEFYTQKTATAFGVRLLTDFIAGLKK</sequence>
<dbReference type="InterPro" id="IPR000819">
    <property type="entry name" value="Peptidase_M17_C"/>
</dbReference>
<feature type="active site" evidence="8">
    <location>
        <position position="350"/>
    </location>
</feature>
<dbReference type="HAMAP" id="MF_00181">
    <property type="entry name" value="Cytosol_peptidase_M17"/>
    <property type="match status" value="1"/>
</dbReference>
<dbReference type="eggNOG" id="COG0260">
    <property type="taxonomic scope" value="Bacteria"/>
</dbReference>
<evidence type="ECO:0000313" key="10">
    <source>
        <dbReference type="EMBL" id="ASO04968.1"/>
    </source>
</evidence>
<feature type="binding site" evidence="8">
    <location>
        <position position="269"/>
    </location>
    <ligand>
        <name>Mn(2+)</name>
        <dbReference type="ChEBI" id="CHEBI:29035"/>
        <label>2</label>
    </ligand>
</feature>
<evidence type="ECO:0000256" key="5">
    <source>
        <dbReference type="ARBA" id="ARBA00022670"/>
    </source>
</evidence>
<dbReference type="AlphaFoldDB" id="A0A221UUU5"/>
<dbReference type="STRING" id="616991.GCA_000733925_04651"/>
<dbReference type="PANTHER" id="PTHR11963">
    <property type="entry name" value="LEUCINE AMINOPEPTIDASE-RELATED"/>
    <property type="match status" value="1"/>
</dbReference>
<comment type="catalytic activity">
    <reaction evidence="2 8">
        <text>Release of an N-terminal amino acid, preferentially leucine, but not glutamic or aspartic acids.</text>
        <dbReference type="EC" id="3.4.11.10"/>
    </reaction>
</comment>
<dbReference type="Pfam" id="PF00883">
    <property type="entry name" value="Peptidase_M17"/>
    <property type="match status" value="1"/>
</dbReference>
<comment type="function">
    <text evidence="8">Presumably involved in the processing and regular turnover of intracellular proteins. Catalyzes the removal of unsubstituted N-terminal amino acids from various peptides.</text>
</comment>
<keyword evidence="7 8" id="KW-0464">Manganese</keyword>
<evidence type="ECO:0000256" key="7">
    <source>
        <dbReference type="ARBA" id="ARBA00023211"/>
    </source>
</evidence>